<protein>
    <submittedName>
        <fullName evidence="3">PAZ domain-containing protein</fullName>
    </submittedName>
</protein>
<evidence type="ECO:0000259" key="2">
    <source>
        <dbReference type="PROSITE" id="PS50822"/>
    </source>
</evidence>
<dbReference type="Gene3D" id="3.30.420.10">
    <property type="entry name" value="Ribonuclease H-like superfamily/Ribonuclease H"/>
    <property type="match status" value="1"/>
</dbReference>
<evidence type="ECO:0000256" key="1">
    <source>
        <dbReference type="SAM" id="Coils"/>
    </source>
</evidence>
<sequence length="950" mass="107727">MVINSPCLTDKKELAIPGQTATGKEFSNPLMAGSLPKTISVKVSTASTNLGSIRWYQSLVAHDLGSTRCFGVASMKEKREMITSQLQGKLWLYDEVRILKWDTISHMYKALILLVVPIHKIEVLLDWLSRVSPRLRSPSMVDPCHLKMVDPCPLMVDPSIAFSADDPMKLMVLVLLVNALSLSNPRPILQLGVNELLKLMSVVLALCEKGLGNVKKVKENVALKELRFMSRLICRKVSFLPRVIPIFVAWVYSECLEYKRSSSPSKVAASMDWPQVTKYKALVSTQSHWQEIINDLYTTSTDPKRGVIHGGLIRDGVSEGQFNEVLLNEMDKIRKACLSLEENYMPPVTFFVVQKRKRHHTRFFSVKHGDRGTIDKSGNVLLGTVVYTKICHPTKFDFYLCSHAGIQGTSRPTHYHVLYDENKFTADRLLMYQKCTRSVSIVTSTTTLFLGIEIGILVGVGFSLTFVIYESADPYQLTTILSALPAGSRLCFCDPHVKLPGRLTALLLWPSCEDFPAGHPSQYYFYLNTLNCQFLGTPLAITRDGEPMLLKTEAKAKWIAEVKDYISKTFSRSKLIEYAEESVPVMFVLVEIRACRLNYAYFEIYLYPYFIFSCLTNMSNSDELRYTDNTTLVPPKLPDTLPQVYHRRHPTLGLLILPSVSPFPSTIRRTARISIPPIEQNLVEHARISAINLNDYQFDPLTPPPSPLSPFTIVAYRWMISETDPTQREEALTETDQNLVPVPETTLIVCTMRLRGQLHTILEDMDHYPNACLEELEAFMTLWDVKPRVEESSLETLSMDELITQLRQMCEDVEDHASNAQEEARQKRNEALEEVILNQLIATRVAEALAAAAEFHAVMHENFCGTEGAIGLTRWFKKLESQFGISIVAEGDQVKFASSTLLDDALTWWNVYVRSVTLDTAHATPWSDFKAMFLRKYCHRNEVKQMENEL</sequence>
<reference evidence="3" key="2">
    <citation type="submission" date="2022-01" db="EMBL/GenBank/DDBJ databases">
        <authorList>
            <person name="Yamashiro T."/>
            <person name="Shiraishi A."/>
            <person name="Satake H."/>
            <person name="Nakayama K."/>
        </authorList>
    </citation>
    <scope>NUCLEOTIDE SEQUENCE</scope>
</reference>
<organism evidence="3 4">
    <name type="scientific">Tanacetum coccineum</name>
    <dbReference type="NCBI Taxonomy" id="301880"/>
    <lineage>
        <taxon>Eukaryota</taxon>
        <taxon>Viridiplantae</taxon>
        <taxon>Streptophyta</taxon>
        <taxon>Embryophyta</taxon>
        <taxon>Tracheophyta</taxon>
        <taxon>Spermatophyta</taxon>
        <taxon>Magnoliopsida</taxon>
        <taxon>eudicotyledons</taxon>
        <taxon>Gunneridae</taxon>
        <taxon>Pentapetalae</taxon>
        <taxon>asterids</taxon>
        <taxon>campanulids</taxon>
        <taxon>Asterales</taxon>
        <taxon>Asteraceae</taxon>
        <taxon>Asteroideae</taxon>
        <taxon>Anthemideae</taxon>
        <taxon>Anthemidinae</taxon>
        <taxon>Tanacetum</taxon>
    </lineage>
</organism>
<name>A0ABQ4ZHP0_9ASTR</name>
<keyword evidence="1" id="KW-0175">Coiled coil</keyword>
<evidence type="ECO:0000313" key="4">
    <source>
        <dbReference type="Proteomes" id="UP001151760"/>
    </source>
</evidence>
<reference evidence="3" key="1">
    <citation type="journal article" date="2022" name="Int. J. Mol. Sci.">
        <title>Draft Genome of Tanacetum Coccineum: Genomic Comparison of Closely Related Tanacetum-Family Plants.</title>
        <authorList>
            <person name="Yamashiro T."/>
            <person name="Shiraishi A."/>
            <person name="Nakayama K."/>
            <person name="Satake H."/>
        </authorList>
    </citation>
    <scope>NUCLEOTIDE SEQUENCE</scope>
</reference>
<dbReference type="Proteomes" id="UP001151760">
    <property type="component" value="Unassembled WGS sequence"/>
</dbReference>
<accession>A0ABQ4ZHP0</accession>
<keyword evidence="4" id="KW-1185">Reference proteome</keyword>
<dbReference type="PANTHER" id="PTHR22891">
    <property type="entry name" value="EUKARYOTIC TRANSLATION INITIATION FACTOR 2C"/>
    <property type="match status" value="1"/>
</dbReference>
<dbReference type="EMBL" id="BQNB010011364">
    <property type="protein sequence ID" value="GJS89625.1"/>
    <property type="molecule type" value="Genomic_DNA"/>
</dbReference>
<dbReference type="SMART" id="SM00950">
    <property type="entry name" value="Piwi"/>
    <property type="match status" value="1"/>
</dbReference>
<comment type="caution">
    <text evidence="3">The sequence shown here is derived from an EMBL/GenBank/DDBJ whole genome shotgun (WGS) entry which is preliminary data.</text>
</comment>
<dbReference type="PROSITE" id="PS50822">
    <property type="entry name" value="PIWI"/>
    <property type="match status" value="1"/>
</dbReference>
<gene>
    <name evidence="3" type="ORF">Tco_0772261</name>
</gene>
<dbReference type="InterPro" id="IPR003165">
    <property type="entry name" value="Piwi"/>
</dbReference>
<feature type="domain" description="Piwi" evidence="2">
    <location>
        <begin position="312"/>
        <end position="486"/>
    </location>
</feature>
<proteinExistence type="predicted"/>
<dbReference type="Pfam" id="PF02171">
    <property type="entry name" value="Piwi"/>
    <property type="match status" value="1"/>
</dbReference>
<dbReference type="InterPro" id="IPR012337">
    <property type="entry name" value="RNaseH-like_sf"/>
</dbReference>
<dbReference type="SUPFAM" id="SSF53098">
    <property type="entry name" value="Ribonuclease H-like"/>
    <property type="match status" value="1"/>
</dbReference>
<dbReference type="InterPro" id="IPR036397">
    <property type="entry name" value="RNaseH_sf"/>
</dbReference>
<evidence type="ECO:0000313" key="3">
    <source>
        <dbReference type="EMBL" id="GJS89625.1"/>
    </source>
</evidence>
<feature type="coiled-coil region" evidence="1">
    <location>
        <begin position="803"/>
        <end position="834"/>
    </location>
</feature>